<gene>
    <name evidence="1" type="ORF">SAMN03003324_02517</name>
</gene>
<dbReference type="InterPro" id="IPR038636">
    <property type="entry name" value="Wzi_sf"/>
</dbReference>
<dbReference type="InterPro" id="IPR026950">
    <property type="entry name" value="Caps_assemb_Wzi"/>
</dbReference>
<dbReference type="Pfam" id="PF14052">
    <property type="entry name" value="Caps_assemb_Wzi"/>
    <property type="match status" value="1"/>
</dbReference>
<dbReference type="STRING" id="34086.SAMN04488084_104171"/>
<protein>
    <submittedName>
        <fullName evidence="1">Capsule assembly protein Wzi</fullName>
    </submittedName>
</protein>
<dbReference type="Proteomes" id="UP000183129">
    <property type="component" value="Unassembled WGS sequence"/>
</dbReference>
<accession>A0A1I2G6Y7</accession>
<dbReference type="EMBL" id="FONS01000005">
    <property type="protein sequence ID" value="SFF12760.1"/>
    <property type="molecule type" value="Genomic_DNA"/>
</dbReference>
<dbReference type="RefSeq" id="WP_037443120.1">
    <property type="nucleotide sequence ID" value="NZ_FONS01000005.1"/>
</dbReference>
<evidence type="ECO:0000313" key="1">
    <source>
        <dbReference type="EMBL" id="SFF12760.1"/>
    </source>
</evidence>
<dbReference type="Gene3D" id="2.40.160.130">
    <property type="entry name" value="Capsule assembly protein Wzi"/>
    <property type="match status" value="1"/>
</dbReference>
<reference evidence="1 2" key="1">
    <citation type="submission" date="2016-10" db="EMBL/GenBank/DDBJ databases">
        <authorList>
            <person name="de Groot N.N."/>
        </authorList>
    </citation>
    <scope>NUCLEOTIDE SEQUENCE [LARGE SCALE GENOMIC DNA]</scope>
    <source>
        <strain evidence="1 2">ATCC 51969</strain>
    </source>
</reference>
<sequence length="566" mass="64762">MNKIYKVIFAIGLSVLAGKNAYTQTVPVGTPGLEDYYRRQQLLGKLDSSVSFSIRPLMPSVAFKVRNVFDPDSSLVNEGITKSSGHYRFANGHGEFQVLPFTWQNQFNSHHPYGWNDGAMIPARGYQTMVSGGFYAKIGPLTIQLRPEYVYAQNRSFDGFAEGRSDAELSDYYTFYNKEDSPERFGNGSYNKLFWGQSSIRLNAGPMSLGLSNENLWWGPGRRNSIMMTNNAPGFKHLTLNTIKPIRTPIGSFEMQVIAGKLENSGFTPLNVTANSTGRELFKPYRDDERYLTGFNINYQPKWIPGLFLGFTRDFMSYYDDLNGFKDYFPFFTPVQKVNSGIDGDPFDRDQRLSFYARWLFPKAHAEVYFEYGVNDNAYNLRDFAGSPEHSRSYIFGFSKMIPLKLKKDEFIEVNAEINQMSQTVDRLVRPAGGFYQHYQIRQGYTNLGQVLGAGTGSGGNLQSFDINWVKGLKSIGFGFERFEHNADFYEEYIEDLNSNSRRWVDFAFAAKGTWNYKNLIFNAKLQGIKSLNYQWKMKDPIPGGYYIPNNDVFNFHGELGLTYRF</sequence>
<name>A0A1I2G6Y7_9SPHI</name>
<dbReference type="AlphaFoldDB" id="A0A1I2G6Y7"/>
<organism evidence="1 2">
    <name type="scientific">Pedobacter antarcticus</name>
    <dbReference type="NCBI Taxonomy" id="34086"/>
    <lineage>
        <taxon>Bacteria</taxon>
        <taxon>Pseudomonadati</taxon>
        <taxon>Bacteroidota</taxon>
        <taxon>Sphingobacteriia</taxon>
        <taxon>Sphingobacteriales</taxon>
        <taxon>Sphingobacteriaceae</taxon>
        <taxon>Pedobacter</taxon>
    </lineage>
</organism>
<evidence type="ECO:0000313" key="2">
    <source>
        <dbReference type="Proteomes" id="UP000183129"/>
    </source>
</evidence>
<proteinExistence type="predicted"/>